<organism evidence="2 3">
    <name type="scientific">Desulfuribacillus stibiiarsenatis</name>
    <dbReference type="NCBI Taxonomy" id="1390249"/>
    <lineage>
        <taxon>Bacteria</taxon>
        <taxon>Bacillati</taxon>
        <taxon>Bacillota</taxon>
        <taxon>Desulfuribacillia</taxon>
        <taxon>Desulfuribacillales</taxon>
        <taxon>Desulfuribacillaceae</taxon>
        <taxon>Desulfuribacillus</taxon>
    </lineage>
</organism>
<dbReference type="RefSeq" id="WP_069701567.1">
    <property type="nucleotide sequence ID" value="NZ_MJAT01000008.1"/>
</dbReference>
<accession>A0A1E5L7C9</accession>
<dbReference type="EMBL" id="MJAT01000008">
    <property type="protein sequence ID" value="OEH86045.1"/>
    <property type="molecule type" value="Genomic_DNA"/>
</dbReference>
<dbReference type="InterPro" id="IPR032557">
    <property type="entry name" value="DUF4935"/>
</dbReference>
<keyword evidence="3" id="KW-1185">Reference proteome</keyword>
<comment type="caution">
    <text evidence="2">The sequence shown here is derived from an EMBL/GenBank/DDBJ whole genome shotgun (WGS) entry which is preliminary data.</text>
</comment>
<evidence type="ECO:0000313" key="2">
    <source>
        <dbReference type="EMBL" id="OEH86045.1"/>
    </source>
</evidence>
<reference evidence="2 3" key="1">
    <citation type="submission" date="2016-09" db="EMBL/GenBank/DDBJ databases">
        <title>Desulfuribacillus arsenicus sp. nov., an obligately anaerobic, dissimilatory arsenic- and antimonate-reducing bacterium isolated from anoxic sediments.</title>
        <authorList>
            <person name="Abin C.A."/>
            <person name="Hollibaugh J.T."/>
        </authorList>
    </citation>
    <scope>NUCLEOTIDE SEQUENCE [LARGE SCALE GENOMIC DNA]</scope>
    <source>
        <strain evidence="2 3">MLFW-2</strain>
    </source>
</reference>
<name>A0A1E5L7C9_9FIRM</name>
<dbReference type="AlphaFoldDB" id="A0A1E5L7C9"/>
<evidence type="ECO:0000313" key="3">
    <source>
        <dbReference type="Proteomes" id="UP000095255"/>
    </source>
</evidence>
<dbReference type="OrthoDB" id="2779996at2"/>
<dbReference type="STRING" id="1390249.BHU72_14535"/>
<sequence>MYIFLDTNTIYKDPFFTKGKNKLLMKLAKLDDVYIVINPTVYEELLRAHLEFLKKQLADIQSAYIKLRPYLEGNDHIFQMNTNLDDLIKEFHDKFYQYQKNDQLIIVDYEADILKHIVEIDMYEKAPFIKQCHVKTKDNDAFNYPKKEIRDAIIWYSYRLFIEKNSIDDCHFISNDIKAYCDVITKATPDGQYQIHHDIKGNVDIKAYKSIEDFLTINDNKVKELHSHILSQDLYNKFLSDMKNGMAEEIILKYFSDQILSEVDDYISNLSPENIRSNYFIDGYIQTYFDGDIVNVSLEDIEILGDDIMVTASVIVEKNVEIYAYNPVYDTRDEKFTSVGEDEIEITLLVKFLLDIDTTKDIDEANFSILEYIEGNDPWSVDIEVNKLKNLNYVIPQYEEDYEYKL</sequence>
<gene>
    <name evidence="2" type="ORF">BHU72_14535</name>
</gene>
<dbReference type="Pfam" id="PF16289">
    <property type="entry name" value="PIN_12"/>
    <property type="match status" value="1"/>
</dbReference>
<feature type="domain" description="DUF4935" evidence="1">
    <location>
        <begin position="3"/>
        <end position="180"/>
    </location>
</feature>
<evidence type="ECO:0000259" key="1">
    <source>
        <dbReference type="Pfam" id="PF16289"/>
    </source>
</evidence>
<proteinExistence type="predicted"/>
<protein>
    <recommendedName>
        <fullName evidence="1">DUF4935 domain-containing protein</fullName>
    </recommendedName>
</protein>
<dbReference type="Proteomes" id="UP000095255">
    <property type="component" value="Unassembled WGS sequence"/>
</dbReference>